<evidence type="ECO:0000256" key="1">
    <source>
        <dbReference type="ARBA" id="ARBA00022527"/>
    </source>
</evidence>
<sequence length="521" mass="60573">MTEQGKRIKNEHFKPINSFITEGNMRFKLLKFIGRGAYAQVFETQVVSGFSYKIMPEKVALKIIKMELVKSNKAKELLESEIKIHSRLEHENIVKMYYSFRDSDFIYIVMEYCNGGALDKHKLYRSIKDKNSKHVVTEEHYWNSRRICHQIMQGIKYLHFNEIVHRDLKLQNIFVSQESNQIRIKLGDFGLSAVVESNRRRKTVCGTPNYIAPEVLDGKKRGHSYEADIWSFGIVLYTLVVGLPPFQEETVDKIYERIKTGHFVFPNSFKRNNANNTYAIYAMDILNKILLKNPEDRLTIEEIEDHRFFTTKQMNKISENKSNTNRHGMKKGSESLCEIMLDALLNSAYRITNIEDEHVSFSFPMNDLKCIGYTTKEGVIGLIYFNKDHVYLLRNCLVVGKLNGETERHPFRSIPAKFKTNIGHLKYFVTKFTSLNWNRVLLPEEPSAIIKKVSRVQDGFAFLMTNGLMVFDFSCGSRVVVGRNGKEFLVLSDYEKVVGFTDQIKVKMINVLMNHKRSKEQ</sequence>
<dbReference type="FunFam" id="1.10.510.10:FF:000571">
    <property type="entry name" value="Maternal embryonic leucine zipper kinase"/>
    <property type="match status" value="1"/>
</dbReference>
<dbReference type="InterPro" id="IPR000719">
    <property type="entry name" value="Prot_kinase_dom"/>
</dbReference>
<evidence type="ECO:0000313" key="8">
    <source>
        <dbReference type="EMBL" id="ORD93347.1"/>
    </source>
</evidence>
<feature type="domain" description="Protein kinase" evidence="7">
    <location>
        <begin position="27"/>
        <end position="309"/>
    </location>
</feature>
<keyword evidence="9" id="KW-1185">Reference proteome</keyword>
<gene>
    <name evidence="8" type="primary">CDC5</name>
    <name evidence="8" type="ORF">ECANGB1_105</name>
</gene>
<evidence type="ECO:0000256" key="2">
    <source>
        <dbReference type="ARBA" id="ARBA00022679"/>
    </source>
</evidence>
<dbReference type="GO" id="GO:0005634">
    <property type="term" value="C:nucleus"/>
    <property type="evidence" value="ECO:0007669"/>
    <property type="project" value="TreeGrafter"/>
</dbReference>
<dbReference type="InterPro" id="IPR017441">
    <property type="entry name" value="Protein_kinase_ATP_BS"/>
</dbReference>
<comment type="caution">
    <text evidence="8">The sequence shown here is derived from an EMBL/GenBank/DDBJ whole genome shotgun (WGS) entry which is preliminary data.</text>
</comment>
<keyword evidence="4" id="KW-0418">Kinase</keyword>
<evidence type="ECO:0000256" key="5">
    <source>
        <dbReference type="ARBA" id="ARBA00022840"/>
    </source>
</evidence>
<dbReference type="Proteomes" id="UP000192639">
    <property type="component" value="Unassembled WGS sequence"/>
</dbReference>
<dbReference type="PANTHER" id="PTHR24345">
    <property type="entry name" value="SERINE/THREONINE-PROTEIN KINASE PLK"/>
    <property type="match status" value="1"/>
</dbReference>
<dbReference type="FunFam" id="3.30.200.20:FF:000042">
    <property type="entry name" value="Aurora kinase A"/>
    <property type="match status" value="1"/>
</dbReference>
<proteinExistence type="predicted"/>
<keyword evidence="2" id="KW-0808">Transferase</keyword>
<dbReference type="InterPro" id="IPR008271">
    <property type="entry name" value="Ser/Thr_kinase_AS"/>
</dbReference>
<dbReference type="GO" id="GO:0004674">
    <property type="term" value="F:protein serine/threonine kinase activity"/>
    <property type="evidence" value="ECO:0007669"/>
    <property type="project" value="UniProtKB-KW"/>
</dbReference>
<organism evidence="8 9">
    <name type="scientific">Enterospora canceri</name>
    <dbReference type="NCBI Taxonomy" id="1081671"/>
    <lineage>
        <taxon>Eukaryota</taxon>
        <taxon>Fungi</taxon>
        <taxon>Fungi incertae sedis</taxon>
        <taxon>Microsporidia</taxon>
        <taxon>Enterocytozoonidae</taxon>
        <taxon>Enterospora</taxon>
    </lineage>
</organism>
<dbReference type="PROSITE" id="PS00108">
    <property type="entry name" value="PROTEIN_KINASE_ST"/>
    <property type="match status" value="1"/>
</dbReference>
<dbReference type="PROSITE" id="PS50011">
    <property type="entry name" value="PROTEIN_KINASE_DOM"/>
    <property type="match status" value="1"/>
</dbReference>
<reference evidence="8 9" key="1">
    <citation type="journal article" date="2017" name="Environ. Microbiol.">
        <title>Decay of the glycolytic pathway and adaptation to intranuclear parasitism within Enterocytozoonidae microsporidia.</title>
        <authorList>
            <person name="Wiredu Boakye D."/>
            <person name="Jaroenlak P."/>
            <person name="Prachumwat A."/>
            <person name="Williams T.A."/>
            <person name="Bateman K.S."/>
            <person name="Itsathitphaisarn O."/>
            <person name="Sritunyalucksana K."/>
            <person name="Paszkiewicz K.H."/>
            <person name="Moore K.A."/>
            <person name="Stentiford G.D."/>
            <person name="Williams B.A."/>
        </authorList>
    </citation>
    <scope>NUCLEOTIDE SEQUENCE [LARGE SCALE GENOMIC DNA]</scope>
    <source>
        <strain evidence="8 9">GB1</strain>
    </source>
</reference>
<evidence type="ECO:0000256" key="6">
    <source>
        <dbReference type="PROSITE-ProRule" id="PRU10141"/>
    </source>
</evidence>
<keyword evidence="5 6" id="KW-0067">ATP-binding</keyword>
<evidence type="ECO:0000256" key="3">
    <source>
        <dbReference type="ARBA" id="ARBA00022741"/>
    </source>
</evidence>
<dbReference type="PROSITE" id="PS00107">
    <property type="entry name" value="PROTEIN_KINASE_ATP"/>
    <property type="match status" value="1"/>
</dbReference>
<evidence type="ECO:0000256" key="4">
    <source>
        <dbReference type="ARBA" id="ARBA00022777"/>
    </source>
</evidence>
<accession>A0A1Y1S4N5</accession>
<evidence type="ECO:0000313" key="9">
    <source>
        <dbReference type="Proteomes" id="UP000192639"/>
    </source>
</evidence>
<protein>
    <submittedName>
        <fullName evidence="8">CDC5</fullName>
    </submittedName>
</protein>
<name>A0A1Y1S4N5_9MICR</name>
<keyword evidence="3 6" id="KW-0547">Nucleotide-binding</keyword>
<dbReference type="Gene3D" id="1.10.510.10">
    <property type="entry name" value="Transferase(Phosphotransferase) domain 1"/>
    <property type="match status" value="1"/>
</dbReference>
<dbReference type="AlphaFoldDB" id="A0A1Y1S4N5"/>
<feature type="binding site" evidence="6">
    <location>
        <position position="62"/>
    </location>
    <ligand>
        <name>ATP</name>
        <dbReference type="ChEBI" id="CHEBI:30616"/>
    </ligand>
</feature>
<dbReference type="OrthoDB" id="408964at2759"/>
<evidence type="ECO:0000259" key="7">
    <source>
        <dbReference type="PROSITE" id="PS50011"/>
    </source>
</evidence>
<dbReference type="PANTHER" id="PTHR24345:SF91">
    <property type="entry name" value="SERINE_THREONINE-PROTEIN KINASE PLK4"/>
    <property type="match status" value="1"/>
</dbReference>
<dbReference type="SMART" id="SM00220">
    <property type="entry name" value="S_TKc"/>
    <property type="match status" value="1"/>
</dbReference>
<keyword evidence="1" id="KW-0723">Serine/threonine-protein kinase</keyword>
<dbReference type="VEuPathDB" id="MicrosporidiaDB:ECANGB1_105"/>
<dbReference type="GO" id="GO:0005524">
    <property type="term" value="F:ATP binding"/>
    <property type="evidence" value="ECO:0007669"/>
    <property type="project" value="UniProtKB-UniRule"/>
</dbReference>
<dbReference type="Pfam" id="PF00069">
    <property type="entry name" value="Pkinase"/>
    <property type="match status" value="1"/>
</dbReference>
<dbReference type="EMBL" id="LWDP01000103">
    <property type="protein sequence ID" value="ORD93347.1"/>
    <property type="molecule type" value="Genomic_DNA"/>
</dbReference>
<dbReference type="InterPro" id="IPR011009">
    <property type="entry name" value="Kinase-like_dom_sf"/>
</dbReference>
<dbReference type="SUPFAM" id="SSF56112">
    <property type="entry name" value="Protein kinase-like (PK-like)"/>
    <property type="match status" value="1"/>
</dbReference>